<accession>A0ABQ6H3C1</accession>
<name>A0ABQ6H3C1_9GAMM</name>
<organism evidence="1 2">
    <name type="scientific">Thalassotalea eurytherma</name>
    <dbReference type="NCBI Taxonomy" id="1144278"/>
    <lineage>
        <taxon>Bacteria</taxon>
        <taxon>Pseudomonadati</taxon>
        <taxon>Pseudomonadota</taxon>
        <taxon>Gammaproteobacteria</taxon>
        <taxon>Alteromonadales</taxon>
        <taxon>Colwelliaceae</taxon>
        <taxon>Thalassotalea</taxon>
    </lineage>
</organism>
<protein>
    <submittedName>
        <fullName evidence="1">Uncharacterized protein</fullName>
    </submittedName>
</protein>
<sequence length="149" mass="17405">MPTEQSTKDKSQLLVTKIELAFNTINQPRVTSDLEWEWDAKHQVILTHFARNFAQDILTVVERNVPDTWHSKNIKKAPNSLREQFTPYGKLSTEQKIFTMSATKESPGLILIWWPWGHGNTYSLRIGLLDTQYDLANHAPQPWWQRLFS</sequence>
<evidence type="ECO:0000313" key="1">
    <source>
        <dbReference type="EMBL" id="GLX82673.1"/>
    </source>
</evidence>
<dbReference type="EMBL" id="BSSU01000010">
    <property type="protein sequence ID" value="GLX82673.1"/>
    <property type="molecule type" value="Genomic_DNA"/>
</dbReference>
<comment type="caution">
    <text evidence="1">The sequence shown here is derived from an EMBL/GenBank/DDBJ whole genome shotgun (WGS) entry which is preliminary data.</text>
</comment>
<dbReference type="RefSeq" id="WP_284208044.1">
    <property type="nucleotide sequence ID" value="NZ_BSSU01000010.1"/>
</dbReference>
<dbReference type="Proteomes" id="UP001157133">
    <property type="component" value="Unassembled WGS sequence"/>
</dbReference>
<gene>
    <name evidence="1" type="ORF">theurythT_21250</name>
</gene>
<proteinExistence type="predicted"/>
<evidence type="ECO:0000313" key="2">
    <source>
        <dbReference type="Proteomes" id="UP001157133"/>
    </source>
</evidence>
<reference evidence="1 2" key="1">
    <citation type="submission" date="2023-03" db="EMBL/GenBank/DDBJ databases">
        <title>Draft genome sequence of Thalassotalea eurytherma JCM 18482T.</title>
        <authorList>
            <person name="Sawabe T."/>
        </authorList>
    </citation>
    <scope>NUCLEOTIDE SEQUENCE [LARGE SCALE GENOMIC DNA]</scope>
    <source>
        <strain evidence="1 2">JCM 18482</strain>
    </source>
</reference>
<keyword evidence="2" id="KW-1185">Reference proteome</keyword>